<keyword evidence="2 4" id="KW-0456">Lyase</keyword>
<feature type="active site" description="Schiff-base intermediate with substrate" evidence="5">
    <location>
        <position position="152"/>
    </location>
</feature>
<dbReference type="CDD" id="cd00408">
    <property type="entry name" value="DHDPS-like"/>
    <property type="match status" value="1"/>
</dbReference>
<dbReference type="InterPro" id="IPR020625">
    <property type="entry name" value="Schiff_base-form_aldolases_AS"/>
</dbReference>
<dbReference type="InterPro" id="IPR013785">
    <property type="entry name" value="Aldolase_TIM"/>
</dbReference>
<proteinExistence type="inferred from homology"/>
<evidence type="ECO:0000256" key="2">
    <source>
        <dbReference type="ARBA" id="ARBA00023239"/>
    </source>
</evidence>
<dbReference type="AlphaFoldDB" id="A0A0N0IPW6"/>
<dbReference type="GO" id="GO:0044281">
    <property type="term" value="P:small molecule metabolic process"/>
    <property type="evidence" value="ECO:0007669"/>
    <property type="project" value="UniProtKB-ARBA"/>
</dbReference>
<organism evidence="7 8">
    <name type="scientific">Thermus scotoductus</name>
    <dbReference type="NCBI Taxonomy" id="37636"/>
    <lineage>
        <taxon>Bacteria</taxon>
        <taxon>Thermotogati</taxon>
        <taxon>Deinococcota</taxon>
        <taxon>Deinococci</taxon>
        <taxon>Thermales</taxon>
        <taxon>Thermaceae</taxon>
        <taxon>Thermus</taxon>
    </lineage>
</organism>
<dbReference type="SUPFAM" id="SSF51569">
    <property type="entry name" value="Aldolase"/>
    <property type="match status" value="1"/>
</dbReference>
<dbReference type="InterPro" id="IPR002220">
    <property type="entry name" value="DapA-like"/>
</dbReference>
<name>A0A0N0IPW6_THESC</name>
<dbReference type="Proteomes" id="UP000053099">
    <property type="component" value="Unassembled WGS sequence"/>
</dbReference>
<gene>
    <name evidence="7" type="ORF">AN926_10805</name>
</gene>
<accession>A0A0N0IPW6</accession>
<dbReference type="PANTHER" id="PTHR12128">
    <property type="entry name" value="DIHYDRODIPICOLINATE SYNTHASE"/>
    <property type="match status" value="1"/>
</dbReference>
<sequence length="284" mass="31291">MILPPIPTPFDREGRLDTEAFRELAEALEPLVDGLLIYGSNGEGVHLTPEERARGLRALKPRKPFLVGLMEETLPQAERALLEAQEAGALALLATPPRYYHASLGEGLVAYYQALAERMPIFLYHVPQNTKVDLPLSAVETLAQHPRITGIKDSSGDLTRLAFYQAHLRDDFRVFTGHAPTFLGALALGAEGGILAAANLAPRAYRSLLEAFRTGRLGEAQALQKRLFPLGNLLSRGGVPLLKQAMRHLGLPAGYPRPPYPQESPIWKEFRPVLEALKEEGWLL</sequence>
<feature type="active site" description="Proton donor/acceptor" evidence="5">
    <location>
        <position position="124"/>
    </location>
</feature>
<evidence type="ECO:0000313" key="8">
    <source>
        <dbReference type="Proteomes" id="UP000053099"/>
    </source>
</evidence>
<evidence type="ECO:0000256" key="3">
    <source>
        <dbReference type="ARBA" id="ARBA00023270"/>
    </source>
</evidence>
<dbReference type="Pfam" id="PF00701">
    <property type="entry name" value="DHDPS"/>
    <property type="match status" value="1"/>
</dbReference>
<dbReference type="PIRSF" id="PIRSF001365">
    <property type="entry name" value="DHDPS"/>
    <property type="match status" value="1"/>
</dbReference>
<keyword evidence="7" id="KW-0418">Kinase</keyword>
<dbReference type="PANTHER" id="PTHR12128:SF66">
    <property type="entry name" value="4-HYDROXY-2-OXOGLUTARATE ALDOLASE, MITOCHONDRIAL"/>
    <property type="match status" value="1"/>
</dbReference>
<dbReference type="PROSITE" id="PS00666">
    <property type="entry name" value="DHDPS_2"/>
    <property type="match status" value="1"/>
</dbReference>
<keyword evidence="3" id="KW-0704">Schiff base</keyword>
<dbReference type="Gene3D" id="3.20.20.70">
    <property type="entry name" value="Aldolase class I"/>
    <property type="match status" value="1"/>
</dbReference>
<dbReference type="PATRIC" id="fig|37636.3.peg.1636"/>
<dbReference type="EMBL" id="LJJR01000041">
    <property type="protein sequence ID" value="KPD26272.1"/>
    <property type="molecule type" value="Genomic_DNA"/>
</dbReference>
<dbReference type="GO" id="GO:0016301">
    <property type="term" value="F:kinase activity"/>
    <property type="evidence" value="ECO:0007669"/>
    <property type="project" value="UniProtKB-KW"/>
</dbReference>
<feature type="binding site" evidence="6">
    <location>
        <position position="194"/>
    </location>
    <ligand>
        <name>pyruvate</name>
        <dbReference type="ChEBI" id="CHEBI:15361"/>
    </ligand>
</feature>
<evidence type="ECO:0000256" key="5">
    <source>
        <dbReference type="PIRSR" id="PIRSR001365-1"/>
    </source>
</evidence>
<evidence type="ECO:0000256" key="4">
    <source>
        <dbReference type="PIRNR" id="PIRNR001365"/>
    </source>
</evidence>
<keyword evidence="7" id="KW-0808">Transferase</keyword>
<dbReference type="GO" id="GO:0008840">
    <property type="term" value="F:4-hydroxy-tetrahydrodipicolinate synthase activity"/>
    <property type="evidence" value="ECO:0007669"/>
    <property type="project" value="TreeGrafter"/>
</dbReference>
<evidence type="ECO:0000256" key="1">
    <source>
        <dbReference type="ARBA" id="ARBA00007592"/>
    </source>
</evidence>
<dbReference type="PRINTS" id="PR00146">
    <property type="entry name" value="DHPICSNTHASE"/>
</dbReference>
<dbReference type="SMART" id="SM01130">
    <property type="entry name" value="DHDPS"/>
    <property type="match status" value="1"/>
</dbReference>
<protein>
    <submittedName>
        <fullName evidence="7">Diacylglycerol kinase</fullName>
    </submittedName>
</protein>
<comment type="similarity">
    <text evidence="1 4">Belongs to the DapA family.</text>
</comment>
<reference evidence="7 8" key="1">
    <citation type="submission" date="2015-09" db="EMBL/GenBank/DDBJ databases">
        <title>Draft genome sequence of Thermus scotoductus strain K1 isolated from a geothermal spring in Nagorno-Karabakh, Armenia.</title>
        <authorList>
            <person name="Saghatelyan A."/>
            <person name="Poghosyan L."/>
            <person name="Panosyan H."/>
            <person name="Birkeland N.-K."/>
        </authorList>
    </citation>
    <scope>NUCLEOTIDE SEQUENCE [LARGE SCALE GENOMIC DNA]</scope>
    <source>
        <strain evidence="7 8">K1</strain>
    </source>
</reference>
<evidence type="ECO:0000313" key="7">
    <source>
        <dbReference type="EMBL" id="KPD26272.1"/>
    </source>
</evidence>
<evidence type="ECO:0000256" key="6">
    <source>
        <dbReference type="PIRSR" id="PIRSR001365-2"/>
    </source>
</evidence>
<comment type="caution">
    <text evidence="7">The sequence shown here is derived from an EMBL/GenBank/DDBJ whole genome shotgun (WGS) entry which is preliminary data.</text>
</comment>